<dbReference type="InterPro" id="IPR011330">
    <property type="entry name" value="Glyco_hydro/deAcase_b/a-brl"/>
</dbReference>
<protein>
    <submittedName>
        <fullName evidence="4">DUF3536 domain-containing protein</fullName>
    </submittedName>
</protein>
<feature type="domain" description="Glycoside hydrolase family 57 N-terminal" evidence="3">
    <location>
        <begin position="80"/>
        <end position="282"/>
    </location>
</feature>
<organism evidence="4">
    <name type="scientific">Anaerolinea thermolimosa</name>
    <dbReference type="NCBI Taxonomy" id="229919"/>
    <lineage>
        <taxon>Bacteria</taxon>
        <taxon>Bacillati</taxon>
        <taxon>Chloroflexota</taxon>
        <taxon>Anaerolineae</taxon>
        <taxon>Anaerolineales</taxon>
        <taxon>Anaerolineaceae</taxon>
        <taxon>Anaerolinea</taxon>
    </lineage>
</organism>
<dbReference type="AlphaFoldDB" id="A0A7C4PJV7"/>
<dbReference type="SUPFAM" id="SSF88713">
    <property type="entry name" value="Glycoside hydrolase/deacetylase"/>
    <property type="match status" value="1"/>
</dbReference>
<comment type="caution">
    <text evidence="4">The sequence shown here is derived from an EMBL/GenBank/DDBJ whole genome shotgun (WGS) entry which is preliminary data.</text>
</comment>
<dbReference type="InterPro" id="IPR052046">
    <property type="entry name" value="GH57_Enzymes"/>
</dbReference>
<name>A0A7C4PJV7_9CHLR</name>
<evidence type="ECO:0000256" key="2">
    <source>
        <dbReference type="ARBA" id="ARBA00023277"/>
    </source>
</evidence>
<sequence length="473" mass="54684">MPQRALCIHGHFYQPPREDPLTGEIPIEPGAAPYRNWNERIHAQCYYPNALLRNFNRISFNMGPTLMEWMFDFDPETEANIIQQERDNLETHGVGNAMAQAYNHTILPLAKYHDKVTQVRWGISDFELRFGHFPSGMWLPETAADDETLEVLADCGIQYTILAPWQATLSPIDTRKPYRVPLSKGREIIVFFYNQELSTRVSFDPASTVNADRFLNEFVLPEFRQEGEPDGYDELVLIASDGELYGHHQPFRDKFLAYLTDGALKNRAIDLTYPGLWLKNHPVTETVSIRQGTSWSCLHGVLRWSGVCNCTPHSEWKAPFRQALDKLADAIDEEYLKLVNGRMQDPWELRHRYIRVIHAELDLEDLIKELTGHSVSEKDIMRIHTMLRAQYERQRMFTSCGWFFDDFDRIEPRNNVAYAAQAVLLTKQATGADLSLLAEDALSRVSSWRTGLRADEVFRNHLKRAAETWNRLP</sequence>
<reference evidence="4" key="1">
    <citation type="journal article" date="2020" name="mSystems">
        <title>Genome- and Community-Level Interaction Insights into Carbon Utilization and Element Cycling Functions of Hydrothermarchaeota in Hydrothermal Sediment.</title>
        <authorList>
            <person name="Zhou Z."/>
            <person name="Liu Y."/>
            <person name="Xu W."/>
            <person name="Pan J."/>
            <person name="Luo Z.H."/>
            <person name="Li M."/>
        </authorList>
    </citation>
    <scope>NUCLEOTIDE SEQUENCE [LARGE SCALE GENOMIC DNA]</scope>
    <source>
        <strain evidence="4">SpSt-573</strain>
    </source>
</reference>
<dbReference type="PANTHER" id="PTHR36306">
    <property type="entry name" value="ALPHA-AMYLASE-RELATED-RELATED"/>
    <property type="match status" value="1"/>
</dbReference>
<dbReference type="Gene3D" id="3.20.110.20">
    <property type="match status" value="1"/>
</dbReference>
<gene>
    <name evidence="4" type="ORF">ENT37_09785</name>
</gene>
<dbReference type="GO" id="GO:0005975">
    <property type="term" value="P:carbohydrate metabolic process"/>
    <property type="evidence" value="ECO:0007669"/>
    <property type="project" value="InterPro"/>
</dbReference>
<keyword evidence="2" id="KW-0119">Carbohydrate metabolism</keyword>
<evidence type="ECO:0000313" key="4">
    <source>
        <dbReference type="EMBL" id="HGS22147.1"/>
    </source>
</evidence>
<dbReference type="InterPro" id="IPR004300">
    <property type="entry name" value="Glyco_hydro_57_N"/>
</dbReference>
<dbReference type="PANTHER" id="PTHR36306:SF3">
    <property type="entry name" value="GLYCOSIDE HYDROLASE FAMILY 57"/>
    <property type="match status" value="1"/>
</dbReference>
<dbReference type="InterPro" id="IPR021923">
    <property type="entry name" value="DUF3536"/>
</dbReference>
<dbReference type="CDD" id="cd10797">
    <property type="entry name" value="GH57N_APU_like_1"/>
    <property type="match status" value="1"/>
</dbReference>
<dbReference type="EMBL" id="DSYK01000475">
    <property type="protein sequence ID" value="HGS22147.1"/>
    <property type="molecule type" value="Genomic_DNA"/>
</dbReference>
<evidence type="ECO:0000256" key="1">
    <source>
        <dbReference type="ARBA" id="ARBA00006821"/>
    </source>
</evidence>
<proteinExistence type="inferred from homology"/>
<comment type="similarity">
    <text evidence="1">Belongs to the glycosyl hydrolase 57 family.</text>
</comment>
<evidence type="ECO:0000259" key="3">
    <source>
        <dbReference type="Pfam" id="PF03065"/>
    </source>
</evidence>
<dbReference type="Pfam" id="PF03065">
    <property type="entry name" value="Glyco_hydro_57"/>
    <property type="match status" value="1"/>
</dbReference>
<dbReference type="Pfam" id="PF12055">
    <property type="entry name" value="DUF3536"/>
    <property type="match status" value="1"/>
</dbReference>
<accession>A0A7C4PJV7</accession>
<dbReference type="GO" id="GO:0003824">
    <property type="term" value="F:catalytic activity"/>
    <property type="evidence" value="ECO:0007669"/>
    <property type="project" value="InterPro"/>
</dbReference>